<dbReference type="InterPro" id="IPR036388">
    <property type="entry name" value="WH-like_DNA-bd_sf"/>
</dbReference>
<dbReference type="EMBL" id="JQIM01000007">
    <property type="protein sequence ID" value="KGX17233.1"/>
    <property type="molecule type" value="Genomic_DNA"/>
</dbReference>
<dbReference type="PANTHER" id="PTHR46577:SF1">
    <property type="entry name" value="HTH-TYPE TRANSCRIPTIONAL REGULATORY PROTEIN GABR"/>
    <property type="match status" value="1"/>
</dbReference>
<proteinExistence type="predicted"/>
<evidence type="ECO:0000256" key="2">
    <source>
        <dbReference type="ARBA" id="ARBA00023015"/>
    </source>
</evidence>
<gene>
    <name evidence="6" type="ORF">Y036_6190</name>
</gene>
<dbReference type="InterPro" id="IPR051446">
    <property type="entry name" value="HTH_trans_reg/aminotransferase"/>
</dbReference>
<dbReference type="CDD" id="cd07377">
    <property type="entry name" value="WHTH_GntR"/>
    <property type="match status" value="1"/>
</dbReference>
<dbReference type="GO" id="GO:0003700">
    <property type="term" value="F:DNA-binding transcription factor activity"/>
    <property type="evidence" value="ECO:0007669"/>
    <property type="project" value="InterPro"/>
</dbReference>
<dbReference type="SMART" id="SM00345">
    <property type="entry name" value="HTH_GNTR"/>
    <property type="match status" value="1"/>
</dbReference>
<sequence length="108" mass="12056">MQSHRGITQFRCVQTHTDISNQAEWHPDFARIRGHVANAIANQIEEAVRLGLFKPGDKLPTQQAIAISLGFHLNTIFAAYREVARRGLIKGFARRGTFVIECGAPTRS</sequence>
<name>A0AA40MFH4_BURPE</name>
<evidence type="ECO:0000256" key="1">
    <source>
        <dbReference type="ARBA" id="ARBA00022898"/>
    </source>
</evidence>
<dbReference type="InterPro" id="IPR000524">
    <property type="entry name" value="Tscrpt_reg_HTH_GntR"/>
</dbReference>
<keyword evidence="2" id="KW-0805">Transcription regulation</keyword>
<dbReference type="PANTHER" id="PTHR46577">
    <property type="entry name" value="HTH-TYPE TRANSCRIPTIONAL REGULATORY PROTEIN GABR"/>
    <property type="match status" value="1"/>
</dbReference>
<dbReference type="Proteomes" id="UP000030475">
    <property type="component" value="Unassembled WGS sequence"/>
</dbReference>
<keyword evidence="3" id="KW-0238">DNA-binding</keyword>
<evidence type="ECO:0000259" key="5">
    <source>
        <dbReference type="PROSITE" id="PS50949"/>
    </source>
</evidence>
<keyword evidence="1" id="KW-0663">Pyridoxal phosphate</keyword>
<dbReference type="Pfam" id="PF00392">
    <property type="entry name" value="GntR"/>
    <property type="match status" value="1"/>
</dbReference>
<evidence type="ECO:0000313" key="6">
    <source>
        <dbReference type="EMBL" id="KGX17233.1"/>
    </source>
</evidence>
<reference evidence="6 7" key="1">
    <citation type="submission" date="2014-08" db="EMBL/GenBank/DDBJ databases">
        <authorList>
            <person name="Bunnell A."/>
            <person name="Chain P.S."/>
            <person name="Chertkov O."/>
            <person name="Currie B.J."/>
            <person name="Daligault H.E."/>
            <person name="Davenport K.W."/>
            <person name="Davis C."/>
            <person name="Gleasner C.D."/>
            <person name="Johnson S.L."/>
            <person name="Kaestli M."/>
            <person name="Koren S."/>
            <person name="Kunde Y.A."/>
            <person name="Mayo M."/>
            <person name="McMurry K.K."/>
            <person name="Price E.P."/>
            <person name="Reitenga K.G."/>
            <person name="Robison R."/>
            <person name="Rosovitz M.J."/>
            <person name="Sarovich D.S."/>
            <person name="Teshima H."/>
        </authorList>
    </citation>
    <scope>NUCLEOTIDE SEQUENCE [LARGE SCALE GENOMIC DNA]</scope>
    <source>
        <strain evidence="6 7">MSHR44</strain>
    </source>
</reference>
<dbReference type="KEGG" id="but:X994_6572"/>
<dbReference type="InterPro" id="IPR036390">
    <property type="entry name" value="WH_DNA-bd_sf"/>
</dbReference>
<evidence type="ECO:0000256" key="4">
    <source>
        <dbReference type="ARBA" id="ARBA00023163"/>
    </source>
</evidence>
<evidence type="ECO:0000313" key="7">
    <source>
        <dbReference type="Proteomes" id="UP000030475"/>
    </source>
</evidence>
<dbReference type="GO" id="GO:0003677">
    <property type="term" value="F:DNA binding"/>
    <property type="evidence" value="ECO:0007669"/>
    <property type="project" value="UniProtKB-KW"/>
</dbReference>
<evidence type="ECO:0000256" key="3">
    <source>
        <dbReference type="ARBA" id="ARBA00023125"/>
    </source>
</evidence>
<keyword evidence="4" id="KW-0804">Transcription</keyword>
<feature type="domain" description="HTH gntR-type" evidence="5">
    <location>
        <begin position="34"/>
        <end position="102"/>
    </location>
</feature>
<dbReference type="SUPFAM" id="SSF46785">
    <property type="entry name" value="Winged helix' DNA-binding domain"/>
    <property type="match status" value="1"/>
</dbReference>
<protein>
    <submittedName>
        <fullName evidence="6">Bacterial regulatory s, gntR family protein</fullName>
    </submittedName>
</protein>
<dbReference type="AlphaFoldDB" id="A0AA40MFH4"/>
<organism evidence="6 7">
    <name type="scientific">Burkholderia pseudomallei</name>
    <name type="common">Pseudomonas pseudomallei</name>
    <dbReference type="NCBI Taxonomy" id="28450"/>
    <lineage>
        <taxon>Bacteria</taxon>
        <taxon>Pseudomonadati</taxon>
        <taxon>Pseudomonadota</taxon>
        <taxon>Betaproteobacteria</taxon>
        <taxon>Burkholderiales</taxon>
        <taxon>Burkholderiaceae</taxon>
        <taxon>Burkholderia</taxon>
        <taxon>pseudomallei group</taxon>
    </lineage>
</organism>
<accession>A0AA40MFH4</accession>
<dbReference type="RefSeq" id="WP_050043470.1">
    <property type="nucleotide sequence ID" value="NZ_CP009155.1"/>
</dbReference>
<comment type="caution">
    <text evidence="6">The sequence shown here is derived from an EMBL/GenBank/DDBJ whole genome shotgun (WGS) entry which is preliminary data.</text>
</comment>
<dbReference type="PROSITE" id="PS50949">
    <property type="entry name" value="HTH_GNTR"/>
    <property type="match status" value="1"/>
</dbReference>
<dbReference type="Gene3D" id="1.10.10.10">
    <property type="entry name" value="Winged helix-like DNA-binding domain superfamily/Winged helix DNA-binding domain"/>
    <property type="match status" value="1"/>
</dbReference>